<keyword evidence="1" id="KW-0732">Signal</keyword>
<dbReference type="EMBL" id="LR899009">
    <property type="protein sequence ID" value="CAD7079012.1"/>
    <property type="molecule type" value="Genomic_DNA"/>
</dbReference>
<dbReference type="InParanoid" id="A0A7R8UFE2"/>
<protein>
    <submittedName>
        <fullName evidence="2">Uncharacterized protein</fullName>
    </submittedName>
</protein>
<proteinExistence type="predicted"/>
<gene>
    <name evidence="2" type="ORF">HERILL_LOCUS2246</name>
</gene>
<name>A0A7R8UFE2_HERIL</name>
<evidence type="ECO:0000313" key="3">
    <source>
        <dbReference type="Proteomes" id="UP000594454"/>
    </source>
</evidence>
<sequence length="120" mass="12238">MKILPVLAIVVTFGSFHAFAYPCEGGLLACQPVLGHGSLALGHSSLALGHSHLAVAPAPLALGHAHLGLGLGLGLGHHNLIKKVPVMLPPPLLVKLLPPAPLCPAKCEAPVCPLPCLTKK</sequence>
<feature type="chain" id="PRO_5030974333" evidence="1">
    <location>
        <begin position="21"/>
        <end position="120"/>
    </location>
</feature>
<feature type="signal peptide" evidence="1">
    <location>
        <begin position="1"/>
        <end position="20"/>
    </location>
</feature>
<dbReference type="Proteomes" id="UP000594454">
    <property type="component" value="Chromosome 1"/>
</dbReference>
<keyword evidence="3" id="KW-1185">Reference proteome</keyword>
<organism evidence="2 3">
    <name type="scientific">Hermetia illucens</name>
    <name type="common">Black soldier fly</name>
    <dbReference type="NCBI Taxonomy" id="343691"/>
    <lineage>
        <taxon>Eukaryota</taxon>
        <taxon>Metazoa</taxon>
        <taxon>Ecdysozoa</taxon>
        <taxon>Arthropoda</taxon>
        <taxon>Hexapoda</taxon>
        <taxon>Insecta</taxon>
        <taxon>Pterygota</taxon>
        <taxon>Neoptera</taxon>
        <taxon>Endopterygota</taxon>
        <taxon>Diptera</taxon>
        <taxon>Brachycera</taxon>
        <taxon>Stratiomyomorpha</taxon>
        <taxon>Stratiomyidae</taxon>
        <taxon>Hermetiinae</taxon>
        <taxon>Hermetia</taxon>
    </lineage>
</organism>
<evidence type="ECO:0000313" key="2">
    <source>
        <dbReference type="EMBL" id="CAD7079012.1"/>
    </source>
</evidence>
<accession>A0A7R8UFE2</accession>
<dbReference type="AlphaFoldDB" id="A0A7R8UFE2"/>
<reference evidence="2 3" key="1">
    <citation type="submission" date="2020-11" db="EMBL/GenBank/DDBJ databases">
        <authorList>
            <person name="Wallbank WR R."/>
            <person name="Pardo Diaz C."/>
            <person name="Kozak K."/>
            <person name="Martin S."/>
            <person name="Jiggins C."/>
            <person name="Moest M."/>
            <person name="Warren A I."/>
            <person name="Generalovic N T."/>
            <person name="Byers J.R.P. K."/>
            <person name="Montejo-Kovacevich G."/>
            <person name="Yen C E."/>
        </authorList>
    </citation>
    <scope>NUCLEOTIDE SEQUENCE [LARGE SCALE GENOMIC DNA]</scope>
</reference>
<evidence type="ECO:0000256" key="1">
    <source>
        <dbReference type="SAM" id="SignalP"/>
    </source>
</evidence>